<evidence type="ECO:0000256" key="9">
    <source>
        <dbReference type="ARBA" id="ARBA00023306"/>
    </source>
</evidence>
<feature type="transmembrane region" description="Helical" evidence="11">
    <location>
        <begin position="21"/>
        <end position="43"/>
    </location>
</feature>
<dbReference type="EMBL" id="CZVW01000005">
    <property type="protein sequence ID" value="CUS99094.1"/>
    <property type="molecule type" value="Genomic_DNA"/>
</dbReference>
<keyword evidence="4 10" id="KW-1003">Cell membrane</keyword>
<evidence type="ECO:0000256" key="4">
    <source>
        <dbReference type="ARBA" id="ARBA00022475"/>
    </source>
</evidence>
<dbReference type="PANTHER" id="PTHR47755:SF1">
    <property type="entry name" value="CELL DIVISION PROTEIN FTSX"/>
    <property type="match status" value="1"/>
</dbReference>
<evidence type="ECO:0000256" key="11">
    <source>
        <dbReference type="SAM" id="Phobius"/>
    </source>
</evidence>
<dbReference type="Pfam" id="PF18075">
    <property type="entry name" value="FtsX_ECD"/>
    <property type="match status" value="1"/>
</dbReference>
<keyword evidence="9 10" id="KW-0131">Cell cycle</keyword>
<dbReference type="GO" id="GO:0051301">
    <property type="term" value="P:cell division"/>
    <property type="evidence" value="ECO:0007669"/>
    <property type="project" value="UniProtKB-KW"/>
</dbReference>
<dbReference type="Proteomes" id="UP000199197">
    <property type="component" value="Unassembled WGS sequence"/>
</dbReference>
<evidence type="ECO:0000256" key="3">
    <source>
        <dbReference type="ARBA" id="ARBA00021907"/>
    </source>
</evidence>
<evidence type="ECO:0000256" key="10">
    <source>
        <dbReference type="PIRNR" id="PIRNR003097"/>
    </source>
</evidence>
<feature type="transmembrane region" description="Helical" evidence="11">
    <location>
        <begin position="260"/>
        <end position="282"/>
    </location>
</feature>
<sequence>MRFGYVIKEAISGFRKSKFSSFASIFVLFISLFAIGSFVVAGYNLNRLIKAIKEKIEIEVFLKDGLSNSQIDSLRRKIISMDEVERVVFISKDEAAKIFEEEFGENIFNILDFNPLPASFKIKLKENYRTTQGVENLVRKLRRFPEFEEVRYRKALLSILERRFKILTQSFLLSGVLLALISILLVINTIRLTIQAKRKLINTMQLVGATRGFIMSPFLIQGFLQGLIAGLFSSGLIYLLVEVIIPQLPDDVITNVNIPLFFYLLVVFAGCLLGFVGSWISARKYITYKIIT</sequence>
<feature type="domain" description="FtsX extracellular" evidence="13">
    <location>
        <begin position="56"/>
        <end position="150"/>
    </location>
</feature>
<evidence type="ECO:0000256" key="8">
    <source>
        <dbReference type="ARBA" id="ARBA00023136"/>
    </source>
</evidence>
<protein>
    <recommendedName>
        <fullName evidence="3 10">Cell division protein FtsX</fullName>
    </recommendedName>
</protein>
<dbReference type="InterPro" id="IPR004513">
    <property type="entry name" value="FtsX"/>
</dbReference>
<keyword evidence="15" id="KW-1185">Reference proteome</keyword>
<evidence type="ECO:0000256" key="7">
    <source>
        <dbReference type="ARBA" id="ARBA00022989"/>
    </source>
</evidence>
<evidence type="ECO:0000256" key="5">
    <source>
        <dbReference type="ARBA" id="ARBA00022618"/>
    </source>
</evidence>
<name>A0A0P1MT88_9BACT</name>
<dbReference type="InterPro" id="IPR040690">
    <property type="entry name" value="FtsX_ECD"/>
</dbReference>
<reference evidence="15" key="1">
    <citation type="submission" date="2015-11" db="EMBL/GenBank/DDBJ databases">
        <authorList>
            <person name="Varghese N."/>
        </authorList>
    </citation>
    <scope>NUCLEOTIDE SEQUENCE [LARGE SCALE GENOMIC DNA]</scope>
    <source>
        <strain evidence="15">JGI-23</strain>
    </source>
</reference>
<evidence type="ECO:0000313" key="14">
    <source>
        <dbReference type="EMBL" id="CUS99094.1"/>
    </source>
</evidence>
<comment type="similarity">
    <text evidence="2 10">Belongs to the ABC-4 integral membrane protein family. FtsX subfamily.</text>
</comment>
<keyword evidence="5 10" id="KW-0132">Cell division</keyword>
<evidence type="ECO:0000259" key="12">
    <source>
        <dbReference type="Pfam" id="PF02687"/>
    </source>
</evidence>
<dbReference type="AlphaFoldDB" id="A0A0P1MT88"/>
<keyword evidence="6 11" id="KW-0812">Transmembrane</keyword>
<evidence type="ECO:0000256" key="6">
    <source>
        <dbReference type="ARBA" id="ARBA00022692"/>
    </source>
</evidence>
<dbReference type="RefSeq" id="WP_092348259.1">
    <property type="nucleotide sequence ID" value="NZ_CZVW01000005.1"/>
</dbReference>
<evidence type="ECO:0000313" key="15">
    <source>
        <dbReference type="Proteomes" id="UP000199197"/>
    </source>
</evidence>
<dbReference type="Pfam" id="PF02687">
    <property type="entry name" value="FtsX"/>
    <property type="match status" value="1"/>
</dbReference>
<feature type="transmembrane region" description="Helical" evidence="11">
    <location>
        <begin position="171"/>
        <end position="192"/>
    </location>
</feature>
<keyword evidence="7 11" id="KW-1133">Transmembrane helix</keyword>
<dbReference type="PIRSF" id="PIRSF003097">
    <property type="entry name" value="FtsX"/>
    <property type="match status" value="1"/>
</dbReference>
<keyword evidence="8 10" id="KW-0472">Membrane</keyword>
<evidence type="ECO:0000259" key="13">
    <source>
        <dbReference type="Pfam" id="PF18075"/>
    </source>
</evidence>
<proteinExistence type="inferred from homology"/>
<gene>
    <name evidence="14" type="ORF">JGI23_00602</name>
</gene>
<feature type="domain" description="ABC3 transporter permease C-terminal" evidence="12">
    <location>
        <begin position="175"/>
        <end position="288"/>
    </location>
</feature>
<evidence type="ECO:0000256" key="2">
    <source>
        <dbReference type="ARBA" id="ARBA00007379"/>
    </source>
</evidence>
<feature type="transmembrane region" description="Helical" evidence="11">
    <location>
        <begin position="213"/>
        <end position="240"/>
    </location>
</feature>
<dbReference type="OrthoDB" id="9812531at2"/>
<accession>A0A0P1MT88</accession>
<organism evidence="14 15">
    <name type="scientific">Candidatus Chryseopegocella kryptomonas</name>
    <dbReference type="NCBI Taxonomy" id="1633643"/>
    <lineage>
        <taxon>Bacteria</taxon>
        <taxon>Pseudomonadati</taxon>
        <taxon>Candidatus Kryptoniota</taxon>
        <taxon>Candidatus Chryseopegocella</taxon>
    </lineage>
</organism>
<dbReference type="InterPro" id="IPR003838">
    <property type="entry name" value="ABC3_permease_C"/>
</dbReference>
<dbReference type="GO" id="GO:0005886">
    <property type="term" value="C:plasma membrane"/>
    <property type="evidence" value="ECO:0007669"/>
    <property type="project" value="UniProtKB-SubCell"/>
</dbReference>
<dbReference type="Gene3D" id="3.30.70.3040">
    <property type="match status" value="1"/>
</dbReference>
<evidence type="ECO:0000256" key="1">
    <source>
        <dbReference type="ARBA" id="ARBA00004651"/>
    </source>
</evidence>
<comment type="subcellular location">
    <subcellularLocation>
        <location evidence="1">Cell membrane</location>
        <topology evidence="1">Multi-pass membrane protein</topology>
    </subcellularLocation>
</comment>
<dbReference type="PANTHER" id="PTHR47755">
    <property type="entry name" value="CELL DIVISION PROTEIN FTSX"/>
    <property type="match status" value="1"/>
</dbReference>